<accession>A0A836C0X8</accession>
<dbReference type="InterPro" id="IPR036426">
    <property type="entry name" value="Bulb-type_lectin_dom_sf"/>
</dbReference>
<dbReference type="PROSITE" id="PS01009">
    <property type="entry name" value="CRISP_1"/>
    <property type="match status" value="1"/>
</dbReference>
<gene>
    <name evidence="2" type="ORF">HYH03_006884</name>
    <name evidence="3" type="ORF">HYH03_006886</name>
</gene>
<dbReference type="InterPro" id="IPR014044">
    <property type="entry name" value="CAP_dom"/>
</dbReference>
<comment type="caution">
    <text evidence="2">The sequence shown here is derived from an EMBL/GenBank/DDBJ whole genome shotgun (WGS) entry which is preliminary data.</text>
</comment>
<evidence type="ECO:0000313" key="4">
    <source>
        <dbReference type="Proteomes" id="UP000612055"/>
    </source>
</evidence>
<dbReference type="Gene3D" id="2.90.10.10">
    <property type="entry name" value="Bulb-type lectin domain"/>
    <property type="match status" value="2"/>
</dbReference>
<dbReference type="SMART" id="SM00108">
    <property type="entry name" value="B_lectin"/>
    <property type="match status" value="1"/>
</dbReference>
<organism evidence="2 4">
    <name type="scientific">Edaphochlamys debaryana</name>
    <dbReference type="NCBI Taxonomy" id="47281"/>
    <lineage>
        <taxon>Eukaryota</taxon>
        <taxon>Viridiplantae</taxon>
        <taxon>Chlorophyta</taxon>
        <taxon>core chlorophytes</taxon>
        <taxon>Chlorophyceae</taxon>
        <taxon>CS clade</taxon>
        <taxon>Chlamydomonadales</taxon>
        <taxon>Chlamydomonadales incertae sedis</taxon>
        <taxon>Edaphochlamys</taxon>
    </lineage>
</organism>
<name>A0A836C0X8_9CHLO</name>
<dbReference type="EMBL" id="JAEHOE010000027">
    <property type="protein sequence ID" value="KAG2494951.1"/>
    <property type="molecule type" value="Genomic_DNA"/>
</dbReference>
<evidence type="ECO:0000259" key="1">
    <source>
        <dbReference type="PROSITE" id="PS50927"/>
    </source>
</evidence>
<dbReference type="InterPro" id="IPR018244">
    <property type="entry name" value="Allrgn_V5/Tpx1_CS"/>
</dbReference>
<evidence type="ECO:0000313" key="3">
    <source>
        <dbReference type="EMBL" id="KAG2494951.1"/>
    </source>
</evidence>
<sequence length="175" mass="18864">MGTGHFTQVVWRGTTHIGIGAATTSSGSRVYVFHYKPAGNVIGHFPANVQPPQQRPPVKLRGGDVLKPGQELLSSRDDAITSRNGRYRLVQQSDSHLVLYGNGKAIWANQQWGAGVVKTVMQEDGNLVSYTASGEPKWASGTYGRPGAYLIVQDDGNLVIYQGSQPVWASNTVGQ</sequence>
<dbReference type="Gene3D" id="3.40.33.10">
    <property type="entry name" value="CAP"/>
    <property type="match status" value="1"/>
</dbReference>
<keyword evidence="4" id="KW-1185">Reference proteome</keyword>
<dbReference type="InterPro" id="IPR035940">
    <property type="entry name" value="CAP_sf"/>
</dbReference>
<dbReference type="PROSITE" id="PS50927">
    <property type="entry name" value="BULB_LECTIN"/>
    <property type="match status" value="1"/>
</dbReference>
<dbReference type="GO" id="GO:0005576">
    <property type="term" value="C:extracellular region"/>
    <property type="evidence" value="ECO:0007669"/>
    <property type="project" value="InterPro"/>
</dbReference>
<dbReference type="AlphaFoldDB" id="A0A836C0X8"/>
<dbReference type="EMBL" id="JAEHOE010000027">
    <property type="protein sequence ID" value="KAG2494949.1"/>
    <property type="molecule type" value="Genomic_DNA"/>
</dbReference>
<dbReference type="InterPro" id="IPR001480">
    <property type="entry name" value="Bulb-type_lectin_dom"/>
</dbReference>
<proteinExistence type="predicted"/>
<dbReference type="SUPFAM" id="SSF51110">
    <property type="entry name" value="alpha-D-mannose-specific plant lectins"/>
    <property type="match status" value="1"/>
</dbReference>
<feature type="domain" description="Bulb-type lectin" evidence="1">
    <location>
        <begin position="63"/>
        <end position="173"/>
    </location>
</feature>
<dbReference type="SUPFAM" id="SSF55797">
    <property type="entry name" value="PR-1-like"/>
    <property type="match status" value="1"/>
</dbReference>
<reference evidence="2" key="1">
    <citation type="journal article" date="2020" name="bioRxiv">
        <title>Comparative genomics of Chlamydomonas.</title>
        <authorList>
            <person name="Craig R.J."/>
            <person name="Hasan A.R."/>
            <person name="Ness R.W."/>
            <person name="Keightley P.D."/>
        </authorList>
    </citation>
    <scope>NUCLEOTIDE SEQUENCE</scope>
    <source>
        <strain evidence="2">CCAP 11/70</strain>
    </source>
</reference>
<dbReference type="Proteomes" id="UP000612055">
    <property type="component" value="Unassembled WGS sequence"/>
</dbReference>
<dbReference type="OrthoDB" id="545294at2759"/>
<protein>
    <recommendedName>
        <fullName evidence="1">Bulb-type lectin domain-containing protein</fullName>
    </recommendedName>
</protein>
<evidence type="ECO:0000313" key="2">
    <source>
        <dbReference type="EMBL" id="KAG2494949.1"/>
    </source>
</evidence>
<dbReference type="Pfam" id="PF00188">
    <property type="entry name" value="CAP"/>
    <property type="match status" value="1"/>
</dbReference>